<dbReference type="NCBIfam" id="NF005862">
    <property type="entry name" value="PRK07792.1"/>
    <property type="match status" value="1"/>
</dbReference>
<dbReference type="InterPro" id="IPR002347">
    <property type="entry name" value="SDR_fam"/>
</dbReference>
<dbReference type="SUPFAM" id="SSF51735">
    <property type="entry name" value="NAD(P)-binding Rossmann-fold domains"/>
    <property type="match status" value="1"/>
</dbReference>
<keyword evidence="6" id="KW-1185">Reference proteome</keyword>
<dbReference type="EMBL" id="JAYJJU010000001">
    <property type="protein sequence ID" value="MEB3030362.1"/>
    <property type="molecule type" value="Genomic_DNA"/>
</dbReference>
<gene>
    <name evidence="5" type="ORF">KV113_02235</name>
</gene>
<dbReference type="InterPro" id="IPR051687">
    <property type="entry name" value="Peroxisomal_Beta-Oxidation"/>
</dbReference>
<organism evidence="5 6">
    <name type="scientific">[Mycobacterium] nativiensis</name>
    <dbReference type="NCBI Taxonomy" id="2855503"/>
    <lineage>
        <taxon>Bacteria</taxon>
        <taxon>Bacillati</taxon>
        <taxon>Actinomycetota</taxon>
        <taxon>Actinomycetes</taxon>
        <taxon>Mycobacteriales</taxon>
        <taxon>Mycobacteriaceae</taxon>
        <taxon>Mycolicibacter</taxon>
    </lineage>
</organism>
<reference evidence="5 6" key="1">
    <citation type="submission" date="2023-12" db="EMBL/GenBank/DDBJ databases">
        <title>Description of new species of Mycobacterium terrae complex isolated from sewage at the Sao Paulo Zoological Park Foundation in Brazil.</title>
        <authorList>
            <person name="Romagnoli C.L."/>
            <person name="Conceicao E.C."/>
            <person name="Machado E."/>
            <person name="Barreto L.B.P.F."/>
            <person name="Sharma A."/>
            <person name="Silva N.M."/>
            <person name="Marques L.E."/>
            <person name="Juliana M.A."/>
            <person name="Lourenco M.C.S."/>
            <person name="Digiampietri L.A."/>
            <person name="Suffys P.N."/>
            <person name="Viana-Niero C."/>
        </authorList>
    </citation>
    <scope>NUCLEOTIDE SEQUENCE [LARGE SCALE GENOMIC DNA]</scope>
    <source>
        <strain evidence="5 6">MYC340</strain>
    </source>
</reference>
<feature type="domain" description="Ketoreductase" evidence="4">
    <location>
        <begin position="13"/>
        <end position="230"/>
    </location>
</feature>
<dbReference type="SMART" id="SM00822">
    <property type="entry name" value="PKS_KR"/>
    <property type="match status" value="1"/>
</dbReference>
<dbReference type="Proteomes" id="UP001298593">
    <property type="component" value="Unassembled WGS sequence"/>
</dbReference>
<keyword evidence="2" id="KW-0560">Oxidoreductase</keyword>
<comment type="similarity">
    <text evidence="1 3">Belongs to the short-chain dehydrogenases/reductases (SDR) family.</text>
</comment>
<evidence type="ECO:0000259" key="4">
    <source>
        <dbReference type="SMART" id="SM00822"/>
    </source>
</evidence>
<proteinExistence type="inferred from homology"/>
<evidence type="ECO:0000256" key="3">
    <source>
        <dbReference type="RuleBase" id="RU000363"/>
    </source>
</evidence>
<dbReference type="PRINTS" id="PR00080">
    <property type="entry name" value="SDRFAMILY"/>
</dbReference>
<dbReference type="PRINTS" id="PR00081">
    <property type="entry name" value="GDHRDH"/>
</dbReference>
<dbReference type="RefSeq" id="WP_224973898.1">
    <property type="nucleotide sequence ID" value="NZ_JAYJJU010000001.1"/>
</dbReference>
<name>A0ABU5XQV3_9MYCO</name>
<comment type="caution">
    <text evidence="5">The sequence shown here is derived from an EMBL/GenBank/DDBJ whole genome shotgun (WGS) entry which is preliminary data.</text>
</comment>
<dbReference type="InterPro" id="IPR020904">
    <property type="entry name" value="Sc_DH/Rdtase_CS"/>
</dbReference>
<dbReference type="PROSITE" id="PS00061">
    <property type="entry name" value="ADH_SHORT"/>
    <property type="match status" value="1"/>
</dbReference>
<evidence type="ECO:0000256" key="1">
    <source>
        <dbReference type="ARBA" id="ARBA00006484"/>
    </source>
</evidence>
<dbReference type="PANTHER" id="PTHR45024:SF2">
    <property type="entry name" value="SCP2 DOMAIN-CONTAINING PROTEIN"/>
    <property type="match status" value="1"/>
</dbReference>
<sequence length="307" mass="31323">MTANDNTIDLSGKVAVVTGAAAGLGRAEAIGLARSGATVVVNDIAPALESSDVIDEIAAAGGKGVPVAGDISQRSTADELVSTADGLGGLSIVVNNAGITRDRMLFNMSDDDFDAVIAVHLRGHFLLTRNAAAYWRQKAKDSDGTGGTVYGRIVNTSSEAGLMGPVGQANYGAAKAGITALTLSASRALSRYGVTANAICPRARTAMTADVFGEAKVGEGEVDPLSPEHVVTLVRFLASPASASVNGQVFVVYGPEVTLMAAPTVERKFSAGSQAWDPAGLSDTLANYFAGRDPGRTFSASELMAAD</sequence>
<accession>A0ABU5XQV3</accession>
<evidence type="ECO:0000256" key="2">
    <source>
        <dbReference type="ARBA" id="ARBA00023002"/>
    </source>
</evidence>
<dbReference type="InterPro" id="IPR057326">
    <property type="entry name" value="KR_dom"/>
</dbReference>
<dbReference type="Gene3D" id="3.40.50.720">
    <property type="entry name" value="NAD(P)-binding Rossmann-like Domain"/>
    <property type="match status" value="1"/>
</dbReference>
<dbReference type="InterPro" id="IPR036291">
    <property type="entry name" value="NAD(P)-bd_dom_sf"/>
</dbReference>
<dbReference type="Pfam" id="PF00106">
    <property type="entry name" value="adh_short"/>
    <property type="match status" value="1"/>
</dbReference>
<dbReference type="PANTHER" id="PTHR45024">
    <property type="entry name" value="DEHYDROGENASES, SHORT CHAIN"/>
    <property type="match status" value="1"/>
</dbReference>
<protein>
    <submittedName>
        <fullName evidence="5">3-oxoacyl-ACP reductase</fullName>
    </submittedName>
</protein>
<evidence type="ECO:0000313" key="5">
    <source>
        <dbReference type="EMBL" id="MEB3030362.1"/>
    </source>
</evidence>
<evidence type="ECO:0000313" key="6">
    <source>
        <dbReference type="Proteomes" id="UP001298593"/>
    </source>
</evidence>